<dbReference type="SUPFAM" id="SSF48230">
    <property type="entry name" value="Chondroitin AC/alginate lyase"/>
    <property type="match status" value="1"/>
</dbReference>
<dbReference type="PANTHER" id="PTHR39210">
    <property type="entry name" value="HEPARIN-SULFATE LYASE"/>
    <property type="match status" value="1"/>
</dbReference>
<evidence type="ECO:0000256" key="3">
    <source>
        <dbReference type="ARBA" id="ARBA00022764"/>
    </source>
</evidence>
<reference evidence="7 8" key="1">
    <citation type="submission" date="2016-11" db="EMBL/GenBank/DDBJ databases">
        <authorList>
            <person name="Jaros S."/>
            <person name="Januszkiewicz K."/>
            <person name="Wedrychowicz H."/>
        </authorList>
    </citation>
    <scope>NUCLEOTIDE SEQUENCE [LARGE SCALE GENOMIC DNA]</scope>
    <source>
        <strain evidence="7 8">DSM 21074</strain>
    </source>
</reference>
<dbReference type="STRING" id="1121955.SAMN02745146_1687"/>
<feature type="signal peptide" evidence="5">
    <location>
        <begin position="1"/>
        <end position="23"/>
    </location>
</feature>
<dbReference type="AlphaFoldDB" id="A0A1M6EGY6"/>
<keyword evidence="2 5" id="KW-0732">Signal</keyword>
<dbReference type="Gene3D" id="2.70.98.70">
    <property type="match status" value="1"/>
</dbReference>
<protein>
    <submittedName>
        <fullName evidence="7">Por secretion system C-terminal sorting domain-containing protein</fullName>
    </submittedName>
</protein>
<evidence type="ECO:0000256" key="1">
    <source>
        <dbReference type="ARBA" id="ARBA00004418"/>
    </source>
</evidence>
<evidence type="ECO:0000259" key="6">
    <source>
        <dbReference type="Pfam" id="PF07940"/>
    </source>
</evidence>
<keyword evidence="4" id="KW-0456">Lyase</keyword>
<organism evidence="7 8">
    <name type="scientific">Hymenobacter daecheongensis DSM 21074</name>
    <dbReference type="NCBI Taxonomy" id="1121955"/>
    <lineage>
        <taxon>Bacteria</taxon>
        <taxon>Pseudomonadati</taxon>
        <taxon>Bacteroidota</taxon>
        <taxon>Cytophagia</taxon>
        <taxon>Cytophagales</taxon>
        <taxon>Hymenobacteraceae</taxon>
        <taxon>Hymenobacter</taxon>
    </lineage>
</organism>
<comment type="subcellular location">
    <subcellularLocation>
        <location evidence="1">Periplasm</location>
    </subcellularLocation>
</comment>
<dbReference type="RefSeq" id="WP_073107695.1">
    <property type="nucleotide sequence ID" value="NZ_FQYN01000003.1"/>
</dbReference>
<dbReference type="GO" id="GO:0042597">
    <property type="term" value="C:periplasmic space"/>
    <property type="evidence" value="ECO:0007669"/>
    <property type="project" value="UniProtKB-SubCell"/>
</dbReference>
<dbReference type="Gene3D" id="1.50.10.100">
    <property type="entry name" value="Chondroitin AC/alginate lyase"/>
    <property type="match status" value="1"/>
</dbReference>
<proteinExistence type="predicted"/>
<dbReference type="Pfam" id="PF07940">
    <property type="entry name" value="Hepar_II_III_C"/>
    <property type="match status" value="1"/>
</dbReference>
<keyword evidence="3" id="KW-0574">Periplasm</keyword>
<dbReference type="OrthoDB" id="847053at2"/>
<dbReference type="EMBL" id="FQYN01000003">
    <property type="protein sequence ID" value="SHI84725.1"/>
    <property type="molecule type" value="Genomic_DNA"/>
</dbReference>
<gene>
    <name evidence="7" type="ORF">SAMN02745146_1687</name>
</gene>
<feature type="domain" description="Heparinase II/III-like C-terminal" evidence="6">
    <location>
        <begin position="404"/>
        <end position="596"/>
    </location>
</feature>
<evidence type="ECO:0000313" key="7">
    <source>
        <dbReference type="EMBL" id="SHI84725.1"/>
    </source>
</evidence>
<dbReference type="GO" id="GO:0016829">
    <property type="term" value="F:lyase activity"/>
    <property type="evidence" value="ECO:0007669"/>
    <property type="project" value="UniProtKB-KW"/>
</dbReference>
<feature type="chain" id="PRO_5013155580" evidence="5">
    <location>
        <begin position="24"/>
        <end position="983"/>
    </location>
</feature>
<evidence type="ECO:0000256" key="2">
    <source>
        <dbReference type="ARBA" id="ARBA00022729"/>
    </source>
</evidence>
<sequence length="983" mass="105932">MNNFTQILGSILFALTFACQATAQTGSWTPPGADPAYPRTLLKQAATPGVRLSLAEPEGYAVYADLYASTLSTPTTDNTSAGGRRGRATFAKNAAFVALLDRQADAGMLSALPAARRTALIDQTRALLETINPAVEVFATFSNASSYTEWQWRSKELIDYLIAYDLLRGAGETDATLAAGRAKLQTFAANLYKQSVTPFFGFAFYTSVKNNHTLMTAAALGMAAVVLNDAGGSLPEQQPQNWINTGLYNLDNVLWEDARRQSDPAAVAGYAEGPYYFKYAFLNCLPFFRALGNFLPDNTASYTFGSTTRAIRHPYHDPRYEQLYDWITAILMPDGRFPSLEDSYIDMGMPELALTGKSRYVKSLHLENLAPNQLGSLTLQLRDVTVDMRAAYLAALPTPTSPTNAPLTVLPRSGNLIFRSGNDEKARYLHVYGKSGPAQTNSGGHSQADATSFILHAHGQLLALDPGYLSFSRRGEIGNATNHNMLLVDGTGPAIGTPGAANDTEAAIQKTFQTAHLAYGEVQTTYAGQATAITRKTLFIRNTYFLMADFVKANATHTYTWQLHGYGLEDTTATSGSFRDSLLTKQQGTWRKNGASLTAHVTATGGATAYEKATNIHEATFNTTENHTTMLVRKSGETQTQFLAALYPFTSRRVTLATASTATTAALTARSPDYHDVAFAQADTVLSNSGTVSADGLVNFYSTKADGRFAQAFVELGTGLSAGGVPVLQASKRATISWQKTDATHYAGYVSRGTTLVVALAETPQAVTGTGVSSFSYDAAARQLRIVFGQASDLQVTTGGGVLPVVLTKFNASRQPGSVLLTWQTASELQNQGFAVQRRTAAEADFRTIDFVAGAGSSQHGHTYSHSDFTAPAGLLYYRLQQLDANGTTAYSPVVAVAALTPLHRLTVAPVPARQHLQITFADPQQQVQLRLLNQTGQTVLQQAFQLNIRLNISYLQPGLYYLQALDADGNPLAKTEKVLIAP</sequence>
<evidence type="ECO:0000256" key="4">
    <source>
        <dbReference type="ARBA" id="ARBA00023239"/>
    </source>
</evidence>
<dbReference type="InterPro" id="IPR008929">
    <property type="entry name" value="Chondroitin_lyas"/>
</dbReference>
<dbReference type="PANTHER" id="PTHR39210:SF1">
    <property type="entry name" value="HEPARIN-SULFATE LYASE"/>
    <property type="match status" value="1"/>
</dbReference>
<accession>A0A1M6EGY6</accession>
<dbReference type="Proteomes" id="UP000184418">
    <property type="component" value="Unassembled WGS sequence"/>
</dbReference>
<dbReference type="InterPro" id="IPR013783">
    <property type="entry name" value="Ig-like_fold"/>
</dbReference>
<evidence type="ECO:0000256" key="5">
    <source>
        <dbReference type="SAM" id="SignalP"/>
    </source>
</evidence>
<dbReference type="InterPro" id="IPR012480">
    <property type="entry name" value="Hepar_II_III_C"/>
</dbReference>
<name>A0A1M6EGY6_9BACT</name>
<dbReference type="Gene3D" id="2.60.40.10">
    <property type="entry name" value="Immunoglobulins"/>
    <property type="match status" value="1"/>
</dbReference>
<evidence type="ECO:0000313" key="8">
    <source>
        <dbReference type="Proteomes" id="UP000184418"/>
    </source>
</evidence>
<keyword evidence="8" id="KW-1185">Reference proteome</keyword>